<gene>
    <name evidence="1" type="ORF">KWAN_78</name>
</gene>
<reference evidence="1 2" key="1">
    <citation type="submission" date="2016-06" db="EMBL/GenBank/DDBJ databases">
        <authorList>
            <person name="Kjaerup R.B."/>
            <person name="Dalgaard T.S."/>
            <person name="Juul-Madsen H.R."/>
        </authorList>
    </citation>
    <scope>NUCLEOTIDE SEQUENCE [LARGE SCALE GENOMIC DNA]</scope>
</reference>
<protein>
    <submittedName>
        <fullName evidence="1">Uncharacterized protein</fullName>
    </submittedName>
</protein>
<dbReference type="RefSeq" id="YP_009278683.1">
    <property type="nucleotide sequence ID" value="NC_031010.1"/>
</dbReference>
<name>A0A1B2IDS1_9CAUD</name>
<dbReference type="OrthoDB" id="10262at10239"/>
<dbReference type="Proteomes" id="UP000202923">
    <property type="component" value="Genome"/>
</dbReference>
<evidence type="ECO:0000313" key="1">
    <source>
        <dbReference type="EMBL" id="ANZ49430.1"/>
    </source>
</evidence>
<organism evidence="1 2">
    <name type="scientific">Erwinia phage vB_EamM_Kwan</name>
    <dbReference type="NCBI Taxonomy" id="1883374"/>
    <lineage>
        <taxon>Viruses</taxon>
        <taxon>Duplodnaviria</taxon>
        <taxon>Heunggongvirae</taxon>
        <taxon>Uroviricota</taxon>
        <taxon>Caudoviricetes</taxon>
        <taxon>Chimalliviridae</taxon>
        <taxon>Wellingtonvirus</taxon>
        <taxon>Wellingtonvirus wellington</taxon>
    </lineage>
</organism>
<accession>A0A1B2IDS1</accession>
<dbReference type="EMBL" id="KX397369">
    <property type="protein sequence ID" value="ANZ49430.1"/>
    <property type="molecule type" value="Genomic_DNA"/>
</dbReference>
<evidence type="ECO:0000313" key="2">
    <source>
        <dbReference type="Proteomes" id="UP000202923"/>
    </source>
</evidence>
<proteinExistence type="predicted"/>
<dbReference type="KEGG" id="vg:29061922"/>
<sequence>MSNNNVYSMRMSGQVIQAIDNYEANHFSKPSKLFPRISKVLPQTGEVALMYVMATSIDKRVVIVYTHDGVESGKELTIDEPGSLGNLLFLHAMTTATCAQALSLQYGFGYAYAFAQKLAEGLVAGDTTTYPRYVDRITPNMLTDDLQFDMFRFTMVGAARDEEYTGALRAVVRYTALPCASDVSTNFREVWPVIRLGHYVTFNSYIPFDAQILGPFDNASILPAAKRYGLTCDEAVEVIDENDRINISIKNGLDQNPEFETLTFGG</sequence>
<dbReference type="GeneID" id="29061922"/>